<dbReference type="CDD" id="cd00073">
    <property type="entry name" value="H15"/>
    <property type="match status" value="1"/>
</dbReference>
<reference evidence="8 9" key="1">
    <citation type="submission" date="2020-08" db="EMBL/GenBank/DDBJ databases">
        <title>Plant Genome Project.</title>
        <authorList>
            <person name="Zhang R.-G."/>
        </authorList>
    </citation>
    <scope>NUCLEOTIDE SEQUENCE [LARGE SCALE GENOMIC DNA]</scope>
    <source>
        <tissue evidence="8">Rhizome</tissue>
    </source>
</reference>
<evidence type="ECO:0000256" key="3">
    <source>
        <dbReference type="ARBA" id="ARBA00022857"/>
    </source>
</evidence>
<dbReference type="InterPro" id="IPR005818">
    <property type="entry name" value="Histone_H1/H5_H15"/>
</dbReference>
<dbReference type="SUPFAM" id="SSF46785">
    <property type="entry name" value="Winged helix' DNA-binding domain"/>
    <property type="match status" value="1"/>
</dbReference>
<dbReference type="Pfam" id="PF02781">
    <property type="entry name" value="G6PD_C"/>
    <property type="match status" value="2"/>
</dbReference>
<feature type="compositionally biased region" description="Basic and acidic residues" evidence="6">
    <location>
        <begin position="202"/>
        <end position="215"/>
    </location>
</feature>
<dbReference type="Pfam" id="PF00538">
    <property type="entry name" value="Linker_histone"/>
    <property type="match status" value="1"/>
</dbReference>
<dbReference type="GO" id="GO:0005829">
    <property type="term" value="C:cytosol"/>
    <property type="evidence" value="ECO:0007669"/>
    <property type="project" value="TreeGrafter"/>
</dbReference>
<dbReference type="SMART" id="SM00526">
    <property type="entry name" value="H15"/>
    <property type="match status" value="1"/>
</dbReference>
<dbReference type="SUPFAM" id="SSF55347">
    <property type="entry name" value="Glyceraldehyde-3-phosphate dehydrogenase-like, C-terminal domain"/>
    <property type="match status" value="1"/>
</dbReference>
<dbReference type="EMBL" id="JACMSC010000008">
    <property type="protein sequence ID" value="KAG6510487.1"/>
    <property type="molecule type" value="Genomic_DNA"/>
</dbReference>
<dbReference type="InterPro" id="IPR036388">
    <property type="entry name" value="WH-like_DNA-bd_sf"/>
</dbReference>
<dbReference type="InterPro" id="IPR001282">
    <property type="entry name" value="G6P_DH"/>
</dbReference>
<dbReference type="EC" id="1.1.1.49" evidence="2"/>
<evidence type="ECO:0000256" key="6">
    <source>
        <dbReference type="SAM" id="MobiDB-lite"/>
    </source>
</evidence>
<comment type="caution">
    <text evidence="8">The sequence shown here is derived from an EMBL/GenBank/DDBJ whole genome shotgun (WGS) entry which is preliminary data.</text>
</comment>
<name>A0A8J5GPY3_ZINOF</name>
<feature type="domain" description="H15" evidence="7">
    <location>
        <begin position="71"/>
        <end position="142"/>
    </location>
</feature>
<feature type="compositionally biased region" description="Basic residues" evidence="6">
    <location>
        <begin position="181"/>
        <end position="193"/>
    </location>
</feature>
<evidence type="ECO:0000256" key="4">
    <source>
        <dbReference type="ARBA" id="ARBA00023002"/>
    </source>
</evidence>
<dbReference type="PANTHER" id="PTHR23429">
    <property type="entry name" value="GLUCOSE-6-PHOSPHATE 1-DEHYDROGENASE G6PD"/>
    <property type="match status" value="1"/>
</dbReference>
<dbReference type="InterPro" id="IPR036390">
    <property type="entry name" value="WH_DNA-bd_sf"/>
</dbReference>
<dbReference type="PROSITE" id="PS51504">
    <property type="entry name" value="H15"/>
    <property type="match status" value="1"/>
</dbReference>
<evidence type="ECO:0000313" key="8">
    <source>
        <dbReference type="EMBL" id="KAG6510487.1"/>
    </source>
</evidence>
<evidence type="ECO:0000256" key="1">
    <source>
        <dbReference type="ARBA" id="ARBA00004921"/>
    </source>
</evidence>
<dbReference type="Gene3D" id="1.10.10.10">
    <property type="entry name" value="Winged helix-like DNA-binding domain superfamily/Winged helix DNA-binding domain"/>
    <property type="match status" value="1"/>
</dbReference>
<dbReference type="InterPro" id="IPR022675">
    <property type="entry name" value="G6P_DH_C"/>
</dbReference>
<dbReference type="PANTHER" id="PTHR23429:SF0">
    <property type="entry name" value="GLUCOSE-6-PHOSPHATE 1-DEHYDROGENASE"/>
    <property type="match status" value="1"/>
</dbReference>
<dbReference type="AlphaFoldDB" id="A0A8J5GPY3"/>
<feature type="region of interest" description="Disordered" evidence="6">
    <location>
        <begin position="137"/>
        <end position="226"/>
    </location>
</feature>
<dbReference type="Gene3D" id="3.30.360.10">
    <property type="entry name" value="Dihydrodipicolinate Reductase, domain 2"/>
    <property type="match status" value="2"/>
</dbReference>
<keyword evidence="9" id="KW-1185">Reference proteome</keyword>
<dbReference type="GO" id="GO:0004345">
    <property type="term" value="F:glucose-6-phosphate dehydrogenase activity"/>
    <property type="evidence" value="ECO:0007669"/>
    <property type="project" value="UniProtKB-EC"/>
</dbReference>
<evidence type="ECO:0000313" key="9">
    <source>
        <dbReference type="Proteomes" id="UP000734854"/>
    </source>
</evidence>
<evidence type="ECO:0000259" key="7">
    <source>
        <dbReference type="PROSITE" id="PS51504"/>
    </source>
</evidence>
<dbReference type="GO" id="GO:0009051">
    <property type="term" value="P:pentose-phosphate shunt, oxidative branch"/>
    <property type="evidence" value="ECO:0007669"/>
    <property type="project" value="TreeGrafter"/>
</dbReference>
<keyword evidence="4" id="KW-0560">Oxidoreductase</keyword>
<keyword evidence="3" id="KW-0521">NADP</keyword>
<proteinExistence type="predicted"/>
<dbReference type="Proteomes" id="UP000734854">
    <property type="component" value="Unassembled WGS sequence"/>
</dbReference>
<sequence length="380" mass="41649">MIQGATFEIKRKVNPHVDSESQSAFTIRPYLYLNSFQSPSLSYALALLRMFRTVSSTSQNPSDGVQGFEGEEARVSSSICREAIATLKERSGSSTYAIGKYIEDKHKGHLPSNFRKFITSQLKKLAAEGKLTKVKRSYKLSTPEKPKAKPAVIATKSKPKTSAIAPKPKAKTKPAGVGVKTKSKAAAKQKPKTTPKGTGKAAKKDAPGKKVEEKRKPKTVAASAKVARTTRKDILRKIVAAPQNPMTAKKSKAVKAAPNKANRCVFALDGECYFVAVLCFVAMEKPVSLKPEHIREEKVKVLQSVLPIKLEEIVLGQKLNAGVPFIIKAGKALNSRKAEIRVQFKEVPGDIFRSKKQGRNEFVIRLQPSEAMYMKITVSS</sequence>
<dbReference type="GO" id="GO:0006006">
    <property type="term" value="P:glucose metabolic process"/>
    <property type="evidence" value="ECO:0007669"/>
    <property type="project" value="InterPro"/>
</dbReference>
<evidence type="ECO:0000256" key="2">
    <source>
        <dbReference type="ARBA" id="ARBA00013019"/>
    </source>
</evidence>
<protein>
    <recommendedName>
        <fullName evidence="2">glucose-6-phosphate dehydrogenase (NADP(+))</fullName>
        <ecNumber evidence="2">1.1.1.49</ecNumber>
    </recommendedName>
</protein>
<dbReference type="GO" id="GO:0006334">
    <property type="term" value="P:nucleosome assembly"/>
    <property type="evidence" value="ECO:0007669"/>
    <property type="project" value="InterPro"/>
</dbReference>
<gene>
    <name evidence="8" type="ORF">ZIOFF_028511</name>
</gene>
<keyword evidence="5" id="KW-0119">Carbohydrate metabolism</keyword>
<accession>A0A8J5GPY3</accession>
<evidence type="ECO:0000256" key="5">
    <source>
        <dbReference type="ARBA" id="ARBA00023277"/>
    </source>
</evidence>
<dbReference type="GO" id="GO:0050661">
    <property type="term" value="F:NADP binding"/>
    <property type="evidence" value="ECO:0007669"/>
    <property type="project" value="InterPro"/>
</dbReference>
<dbReference type="GO" id="GO:0003677">
    <property type="term" value="F:DNA binding"/>
    <property type="evidence" value="ECO:0007669"/>
    <property type="project" value="InterPro"/>
</dbReference>
<dbReference type="GO" id="GO:0000786">
    <property type="term" value="C:nucleosome"/>
    <property type="evidence" value="ECO:0007669"/>
    <property type="project" value="InterPro"/>
</dbReference>
<comment type="pathway">
    <text evidence="1">Carbohydrate degradation.</text>
</comment>
<organism evidence="8 9">
    <name type="scientific">Zingiber officinale</name>
    <name type="common">Ginger</name>
    <name type="synonym">Amomum zingiber</name>
    <dbReference type="NCBI Taxonomy" id="94328"/>
    <lineage>
        <taxon>Eukaryota</taxon>
        <taxon>Viridiplantae</taxon>
        <taxon>Streptophyta</taxon>
        <taxon>Embryophyta</taxon>
        <taxon>Tracheophyta</taxon>
        <taxon>Spermatophyta</taxon>
        <taxon>Magnoliopsida</taxon>
        <taxon>Liliopsida</taxon>
        <taxon>Zingiberales</taxon>
        <taxon>Zingiberaceae</taxon>
        <taxon>Zingiber</taxon>
    </lineage>
</organism>